<reference evidence="2 3" key="1">
    <citation type="submission" date="2022-08" db="EMBL/GenBank/DDBJ databases">
        <title>Proteogenomics of the novel Dehalobacterium formicoaceticum strain EZ94 highlights a key role of methyltransferases during anaerobic dichloromethane degradation.</title>
        <authorList>
            <person name="Wasmund K."/>
        </authorList>
    </citation>
    <scope>NUCLEOTIDE SEQUENCE [LARGE SCALE GENOMIC DNA]</scope>
    <source>
        <strain evidence="2 3">EZ94</strain>
    </source>
</reference>
<dbReference type="EMBL" id="JANPWE010000004">
    <property type="protein sequence ID" value="MCR6545781.1"/>
    <property type="molecule type" value="Genomic_DNA"/>
</dbReference>
<organism evidence="2 3">
    <name type="scientific">Dehalobacterium formicoaceticum</name>
    <dbReference type="NCBI Taxonomy" id="51515"/>
    <lineage>
        <taxon>Bacteria</taxon>
        <taxon>Bacillati</taxon>
        <taxon>Bacillota</taxon>
        <taxon>Clostridia</taxon>
        <taxon>Eubacteriales</taxon>
        <taxon>Peptococcaceae</taxon>
        <taxon>Dehalobacterium</taxon>
    </lineage>
</organism>
<dbReference type="InterPro" id="IPR001109">
    <property type="entry name" value="Hydrogenase_HupF/HypC"/>
</dbReference>
<dbReference type="RefSeq" id="WP_089611035.1">
    <property type="nucleotide sequence ID" value="NZ_CP022121.1"/>
</dbReference>
<sequence length="75" mass="8248">MFLGVPAQVMDIKNKIGIVKIDGIFVKVSLDLASEVNVGDYVLVHAGFAIQVISCEEAALTWTNINKMMDNTRHN</sequence>
<comment type="similarity">
    <text evidence="1">Belongs to the HupF/HypC family.</text>
</comment>
<dbReference type="Pfam" id="PF01455">
    <property type="entry name" value="HupF_HypC"/>
    <property type="match status" value="1"/>
</dbReference>
<dbReference type="SUPFAM" id="SSF159127">
    <property type="entry name" value="HupF/HypC-like"/>
    <property type="match status" value="1"/>
</dbReference>
<evidence type="ECO:0000313" key="3">
    <source>
        <dbReference type="Proteomes" id="UP001524944"/>
    </source>
</evidence>
<protein>
    <submittedName>
        <fullName evidence="2">HypC/HybG/HupF family hydrogenase formation chaperone</fullName>
    </submittedName>
</protein>
<evidence type="ECO:0000256" key="1">
    <source>
        <dbReference type="ARBA" id="ARBA00006018"/>
    </source>
</evidence>
<dbReference type="Proteomes" id="UP001524944">
    <property type="component" value="Unassembled WGS sequence"/>
</dbReference>
<dbReference type="PANTHER" id="PTHR35177:SF2">
    <property type="entry name" value="HYDROGENASE MATURATION FACTOR HYBG"/>
    <property type="match status" value="1"/>
</dbReference>
<keyword evidence="3" id="KW-1185">Reference proteome</keyword>
<proteinExistence type="inferred from homology"/>
<comment type="caution">
    <text evidence="2">The sequence shown here is derived from an EMBL/GenBank/DDBJ whole genome shotgun (WGS) entry which is preliminary data.</text>
</comment>
<dbReference type="NCBIfam" id="TIGR00074">
    <property type="entry name" value="hypC_hupF"/>
    <property type="match status" value="1"/>
</dbReference>
<dbReference type="Gene3D" id="2.30.30.140">
    <property type="match status" value="1"/>
</dbReference>
<gene>
    <name evidence="2" type="ORF">NVS47_09715</name>
</gene>
<evidence type="ECO:0000313" key="2">
    <source>
        <dbReference type="EMBL" id="MCR6545781.1"/>
    </source>
</evidence>
<accession>A0ABT1Y4I3</accession>
<dbReference type="PANTHER" id="PTHR35177">
    <property type="entry name" value="HYDROGENASE MATURATION FACTOR HYBG"/>
    <property type="match status" value="1"/>
</dbReference>
<name>A0ABT1Y4I3_9FIRM</name>
<dbReference type="PRINTS" id="PR00445">
    <property type="entry name" value="HUPFHYPC"/>
</dbReference>